<dbReference type="PRINTS" id="PR00793">
    <property type="entry name" value="PROAMNOPTASE"/>
</dbReference>
<evidence type="ECO:0000313" key="4">
    <source>
        <dbReference type="EMBL" id="MFB5736913.1"/>
    </source>
</evidence>
<sequence length="132" mass="15517">MDFYSFKELRRSDFIVLHGGPGTAQIFFSRKPQQKLEERFIVVNWDQRGSGKSYSKSLQRSDMTISAFLHDTEELIEYLIKRFGRRKIFLVGHSWGSILGIILSRDSIRIHYDRDNLACIVSFDLLFFCEND</sequence>
<accession>A0ABV5BNN0</accession>
<dbReference type="InterPro" id="IPR029058">
    <property type="entry name" value="AB_hydrolase_fold"/>
</dbReference>
<proteinExistence type="inferred from homology"/>
<comment type="caution">
    <text evidence="4">The sequence shown here is derived from an EMBL/GenBank/DDBJ whole genome shotgun (WGS) entry which is preliminary data.</text>
</comment>
<dbReference type="RefSeq" id="WP_375517104.1">
    <property type="nucleotide sequence ID" value="NZ_JBHILI010000006.1"/>
</dbReference>
<feature type="domain" description="AB hydrolase-1" evidence="3">
    <location>
        <begin position="14"/>
        <end position="103"/>
    </location>
</feature>
<dbReference type="InterPro" id="IPR002410">
    <property type="entry name" value="Peptidase_S33"/>
</dbReference>
<evidence type="ECO:0000256" key="1">
    <source>
        <dbReference type="ARBA" id="ARBA00010088"/>
    </source>
</evidence>
<dbReference type="EMBL" id="JBHILJ010000005">
    <property type="protein sequence ID" value="MFB5736913.1"/>
    <property type="molecule type" value="Genomic_DNA"/>
</dbReference>
<keyword evidence="5" id="KW-1185">Reference proteome</keyword>
<dbReference type="Pfam" id="PF00561">
    <property type="entry name" value="Abhydrolase_1"/>
    <property type="match status" value="1"/>
</dbReference>
<dbReference type="InterPro" id="IPR000073">
    <property type="entry name" value="AB_hydrolase_1"/>
</dbReference>
<evidence type="ECO:0000313" key="5">
    <source>
        <dbReference type="Proteomes" id="UP001580391"/>
    </source>
</evidence>
<evidence type="ECO:0000259" key="3">
    <source>
        <dbReference type="Pfam" id="PF00561"/>
    </source>
</evidence>
<comment type="similarity">
    <text evidence="1">Belongs to the peptidase S33 family.</text>
</comment>
<dbReference type="Proteomes" id="UP001580391">
    <property type="component" value="Unassembled WGS sequence"/>
</dbReference>
<reference evidence="4 5" key="1">
    <citation type="submission" date="2024-09" db="EMBL/GenBank/DDBJ databases">
        <title>Taxonomic and Genotyping Characterization of Leptospira Strains isolated from Multiple Sources in Colombia highlights the importance of intermediate species.</title>
        <authorList>
            <person name="Torres Higuera L."/>
            <person name="Rojas Tapias D."/>
            <person name="Jimenez Velasquez S."/>
            <person name="Renjifo Ibanez C."/>
        </authorList>
    </citation>
    <scope>NUCLEOTIDE SEQUENCE [LARGE SCALE GENOMIC DNA]</scope>
    <source>
        <strain evidence="4 5">Lep080</strain>
    </source>
</reference>
<dbReference type="SUPFAM" id="SSF53474">
    <property type="entry name" value="alpha/beta-Hydrolases"/>
    <property type="match status" value="1"/>
</dbReference>
<protein>
    <submittedName>
        <fullName evidence="4">Alpha/beta fold hydrolase</fullName>
    </submittedName>
</protein>
<dbReference type="Gene3D" id="3.40.50.1820">
    <property type="entry name" value="alpha/beta hydrolase"/>
    <property type="match status" value="1"/>
</dbReference>
<organism evidence="4 5">
    <name type="scientific">Leptospira wolffii</name>
    <dbReference type="NCBI Taxonomy" id="409998"/>
    <lineage>
        <taxon>Bacteria</taxon>
        <taxon>Pseudomonadati</taxon>
        <taxon>Spirochaetota</taxon>
        <taxon>Spirochaetia</taxon>
        <taxon>Leptospirales</taxon>
        <taxon>Leptospiraceae</taxon>
        <taxon>Leptospira</taxon>
    </lineage>
</organism>
<gene>
    <name evidence="4" type="ORF">ACE5IX_10370</name>
</gene>
<evidence type="ECO:0000256" key="2">
    <source>
        <dbReference type="ARBA" id="ARBA00022801"/>
    </source>
</evidence>
<keyword evidence="2 4" id="KW-0378">Hydrolase</keyword>
<name>A0ABV5BNN0_9LEPT</name>
<dbReference type="GO" id="GO:0016787">
    <property type="term" value="F:hydrolase activity"/>
    <property type="evidence" value="ECO:0007669"/>
    <property type="project" value="UniProtKB-KW"/>
</dbReference>